<dbReference type="Proteomes" id="UP000310108">
    <property type="component" value="Unassembled WGS sequence"/>
</dbReference>
<evidence type="ECO:0000313" key="2">
    <source>
        <dbReference type="EMBL" id="TKW48219.1"/>
    </source>
</evidence>
<feature type="region of interest" description="Disordered" evidence="1">
    <location>
        <begin position="13"/>
        <end position="35"/>
    </location>
</feature>
<name>A0A4U6X0G8_9PEZI</name>
<proteinExistence type="predicted"/>
<evidence type="ECO:0000313" key="3">
    <source>
        <dbReference type="Proteomes" id="UP000310108"/>
    </source>
</evidence>
<sequence>AVTQGTRALSASALLAKKRPGSGPGTNRDLGPRTDLSVSYPCSISPTSGICGTSPDPASHPPNRPLTYTALITFQLIQKRQAPVKSSRSIARLGASELTAMFASITRTVDMVPIHSECKHQKTRPLPPSAIRLFMQIMPLQQADMQPRWATRYGHQGRRAAKPLRNGCWHDAGEVERLAGPSSEFAKLMRHRICRTCFTATASYLGITVLQRARYVMSLDSLPHIRLAILPPVHHDRVGCRFHQISQPTGGGVLPTCEAVRGRRRDEDAEQTPSRARRSRSSPWTMRQRGFDDVAVEQGTGAGLSVFAQTRRLPRNEPKEKGAGNQDAASSES</sequence>
<comment type="caution">
    <text evidence="2">The sequence shown here is derived from an EMBL/GenBank/DDBJ whole genome shotgun (WGS) entry which is preliminary data.</text>
</comment>
<dbReference type="AlphaFoldDB" id="A0A4U6X0G8"/>
<gene>
    <name evidence="2" type="ORF">CTA1_6383</name>
</gene>
<feature type="non-terminal residue" evidence="2">
    <location>
        <position position="1"/>
    </location>
</feature>
<reference evidence="2 3" key="1">
    <citation type="journal article" date="2019" name="PLoS ONE">
        <title>Comparative genome analysis indicates high evolutionary potential of pathogenicity genes in Colletotrichum tanaceti.</title>
        <authorList>
            <person name="Lelwala R.V."/>
            <person name="Korhonen P.K."/>
            <person name="Young N.D."/>
            <person name="Scott J.B."/>
            <person name="Ades P.A."/>
            <person name="Gasser R.B."/>
            <person name="Taylor P.W.J."/>
        </authorList>
    </citation>
    <scope>NUCLEOTIDE SEQUENCE [LARGE SCALE GENOMIC DNA]</scope>
    <source>
        <strain evidence="2">BRIP57314</strain>
    </source>
</reference>
<organism evidence="2 3">
    <name type="scientific">Colletotrichum tanaceti</name>
    <dbReference type="NCBI Taxonomy" id="1306861"/>
    <lineage>
        <taxon>Eukaryota</taxon>
        <taxon>Fungi</taxon>
        <taxon>Dikarya</taxon>
        <taxon>Ascomycota</taxon>
        <taxon>Pezizomycotina</taxon>
        <taxon>Sordariomycetes</taxon>
        <taxon>Hypocreomycetidae</taxon>
        <taxon>Glomerellales</taxon>
        <taxon>Glomerellaceae</taxon>
        <taxon>Colletotrichum</taxon>
        <taxon>Colletotrichum destructivum species complex</taxon>
    </lineage>
</organism>
<keyword evidence="3" id="KW-1185">Reference proteome</keyword>
<accession>A0A4U6X0G8</accession>
<dbReference type="EMBL" id="PJEX01001399">
    <property type="protein sequence ID" value="TKW48219.1"/>
    <property type="molecule type" value="Genomic_DNA"/>
</dbReference>
<feature type="non-terminal residue" evidence="2">
    <location>
        <position position="333"/>
    </location>
</feature>
<protein>
    <submittedName>
        <fullName evidence="2">Uncharacterized protein</fullName>
    </submittedName>
</protein>
<evidence type="ECO:0000256" key="1">
    <source>
        <dbReference type="SAM" id="MobiDB-lite"/>
    </source>
</evidence>
<feature type="region of interest" description="Disordered" evidence="1">
    <location>
        <begin position="262"/>
        <end position="333"/>
    </location>
</feature>